<feature type="transmembrane region" description="Helical" evidence="2">
    <location>
        <begin position="7"/>
        <end position="27"/>
    </location>
</feature>
<keyword evidence="4" id="KW-1185">Reference proteome</keyword>
<protein>
    <recommendedName>
        <fullName evidence="5">Pilus assembly protein PilX</fullName>
    </recommendedName>
</protein>
<evidence type="ECO:0000313" key="4">
    <source>
        <dbReference type="Proteomes" id="UP000448575"/>
    </source>
</evidence>
<accession>A0A6N9HNP2</accession>
<evidence type="ECO:0000256" key="2">
    <source>
        <dbReference type="SAM" id="Phobius"/>
    </source>
</evidence>
<name>A0A6N9HNP2_9BURK</name>
<keyword evidence="2" id="KW-0472">Membrane</keyword>
<gene>
    <name evidence="3" type="ORF">GTP41_22635</name>
</gene>
<keyword evidence="2" id="KW-0812">Transmembrane</keyword>
<dbReference type="EMBL" id="WWCJ01000022">
    <property type="protein sequence ID" value="MYN04897.1"/>
    <property type="molecule type" value="Genomic_DNA"/>
</dbReference>
<organism evidence="3 4">
    <name type="scientific">Pseudoduganella guangdongensis</name>
    <dbReference type="NCBI Taxonomy" id="2692179"/>
    <lineage>
        <taxon>Bacteria</taxon>
        <taxon>Pseudomonadati</taxon>
        <taxon>Pseudomonadota</taxon>
        <taxon>Betaproteobacteria</taxon>
        <taxon>Burkholderiales</taxon>
        <taxon>Oxalobacteraceae</taxon>
        <taxon>Telluria group</taxon>
        <taxon>Pseudoduganella</taxon>
    </lineage>
</organism>
<comment type="caution">
    <text evidence="3">The sequence shown here is derived from an EMBL/GenBank/DDBJ whole genome shotgun (WGS) entry which is preliminary data.</text>
</comment>
<evidence type="ECO:0008006" key="5">
    <source>
        <dbReference type="Google" id="ProtNLM"/>
    </source>
</evidence>
<dbReference type="AlphaFoldDB" id="A0A6N9HNP2"/>
<feature type="compositionally biased region" description="Polar residues" evidence="1">
    <location>
        <begin position="130"/>
        <end position="143"/>
    </location>
</feature>
<dbReference type="Proteomes" id="UP000448575">
    <property type="component" value="Unassembled WGS sequence"/>
</dbReference>
<evidence type="ECO:0000313" key="3">
    <source>
        <dbReference type="EMBL" id="MYN04897.1"/>
    </source>
</evidence>
<sequence>MRRQRGLSVPIMLIMLGVMLASSIYMLRSSNSTTLTTANLAYETSLAKAADLGIHQAYAWLAATPRAALWNDVQAAGYRATTNPAPGRGPSDKEYWMGSAKLVDAAGNQVEYVIHRLCTFEGPFDQGQPANSCALTSSKQDTSGRAGVGDSLSSDAPTYFEAPQLSYVITSRISGPRGGNVMNQAIVMMGP</sequence>
<feature type="region of interest" description="Disordered" evidence="1">
    <location>
        <begin position="130"/>
        <end position="153"/>
    </location>
</feature>
<evidence type="ECO:0000256" key="1">
    <source>
        <dbReference type="SAM" id="MobiDB-lite"/>
    </source>
</evidence>
<reference evidence="3 4" key="1">
    <citation type="submission" date="2019-12" db="EMBL/GenBank/DDBJ databases">
        <title>Novel species isolated from a subtropical stream in China.</title>
        <authorList>
            <person name="Lu H."/>
        </authorList>
    </citation>
    <scope>NUCLEOTIDE SEQUENCE [LARGE SCALE GENOMIC DNA]</scope>
    <source>
        <strain evidence="3 4">DS3</strain>
    </source>
</reference>
<keyword evidence="2" id="KW-1133">Transmembrane helix</keyword>
<proteinExistence type="predicted"/>